<dbReference type="Proteomes" id="UP000823960">
    <property type="component" value="Unassembled WGS sequence"/>
</dbReference>
<dbReference type="InterPro" id="IPR045525">
    <property type="entry name" value="DUF6472"/>
</dbReference>
<evidence type="ECO:0000259" key="1">
    <source>
        <dbReference type="Pfam" id="PF20076"/>
    </source>
</evidence>
<dbReference type="AlphaFoldDB" id="A0A9D1T3V0"/>
<reference evidence="2" key="1">
    <citation type="submission" date="2020-10" db="EMBL/GenBank/DDBJ databases">
        <authorList>
            <person name="Gilroy R."/>
        </authorList>
    </citation>
    <scope>NUCLEOTIDE SEQUENCE</scope>
    <source>
        <strain evidence="2">1370</strain>
    </source>
</reference>
<comment type="caution">
    <text evidence="2">The sequence shown here is derived from an EMBL/GenBank/DDBJ whole genome shotgun (WGS) entry which is preliminary data.</text>
</comment>
<feature type="domain" description="DUF6472" evidence="1">
    <location>
        <begin position="11"/>
        <end position="68"/>
    </location>
</feature>
<accession>A0A9D1T3V0</accession>
<proteinExistence type="predicted"/>
<dbReference type="Pfam" id="PF20076">
    <property type="entry name" value="DUF6472"/>
    <property type="match status" value="1"/>
</dbReference>
<protein>
    <recommendedName>
        <fullName evidence="1">DUF6472 domain-containing protein</fullName>
    </recommendedName>
</protein>
<evidence type="ECO:0000313" key="2">
    <source>
        <dbReference type="EMBL" id="HIV10870.1"/>
    </source>
</evidence>
<name>A0A9D1T3V0_9FIRM</name>
<gene>
    <name evidence="2" type="ORF">IAD28_04155</name>
</gene>
<reference evidence="2" key="2">
    <citation type="journal article" date="2021" name="PeerJ">
        <title>Extensive microbial diversity within the chicken gut microbiome revealed by metagenomics and culture.</title>
        <authorList>
            <person name="Gilroy R."/>
            <person name="Ravi A."/>
            <person name="Getino M."/>
            <person name="Pursley I."/>
            <person name="Horton D.L."/>
            <person name="Alikhan N.F."/>
            <person name="Baker D."/>
            <person name="Gharbi K."/>
            <person name="Hall N."/>
            <person name="Watson M."/>
            <person name="Adriaenssens E.M."/>
            <person name="Foster-Nyarko E."/>
            <person name="Jarju S."/>
            <person name="Secka A."/>
            <person name="Antonio M."/>
            <person name="Oren A."/>
            <person name="Chaudhuri R.R."/>
            <person name="La Ragione R."/>
            <person name="Hildebrand F."/>
            <person name="Pallen M.J."/>
        </authorList>
    </citation>
    <scope>NUCLEOTIDE SEQUENCE</scope>
    <source>
        <strain evidence="2">1370</strain>
    </source>
</reference>
<sequence length="68" mass="8119">MKQGKGSRQPVCESCAYYYYDEEYSEYVCNAAMDEDELSRLAYANKSGRFFCSYFRPYDEYGVVRRQM</sequence>
<organism evidence="2 3">
    <name type="scientific">Candidatus Faeciplasma avium</name>
    <dbReference type="NCBI Taxonomy" id="2840798"/>
    <lineage>
        <taxon>Bacteria</taxon>
        <taxon>Bacillati</taxon>
        <taxon>Bacillota</taxon>
        <taxon>Clostridia</taxon>
        <taxon>Eubacteriales</taxon>
        <taxon>Oscillospiraceae</taxon>
        <taxon>Oscillospiraceae incertae sedis</taxon>
        <taxon>Candidatus Faeciplasma</taxon>
    </lineage>
</organism>
<dbReference type="EMBL" id="DVOL01000055">
    <property type="protein sequence ID" value="HIV10870.1"/>
    <property type="molecule type" value="Genomic_DNA"/>
</dbReference>
<evidence type="ECO:0000313" key="3">
    <source>
        <dbReference type="Proteomes" id="UP000823960"/>
    </source>
</evidence>